<accession>A0ABR2YYE3</accession>
<protein>
    <recommendedName>
        <fullName evidence="3">UDP-N-acetylglucosamine diphosphorylase</fullName>
        <ecNumber evidence="3">2.7.7.23</ecNumber>
    </recommendedName>
</protein>
<organism evidence="9 10">
    <name type="scientific">Coccomyxa subellipsoidea</name>
    <dbReference type="NCBI Taxonomy" id="248742"/>
    <lineage>
        <taxon>Eukaryota</taxon>
        <taxon>Viridiplantae</taxon>
        <taxon>Chlorophyta</taxon>
        <taxon>core chlorophytes</taxon>
        <taxon>Trebouxiophyceae</taxon>
        <taxon>Trebouxiophyceae incertae sedis</taxon>
        <taxon>Coccomyxaceae</taxon>
        <taxon>Coccomyxa</taxon>
    </lineage>
</organism>
<evidence type="ECO:0000256" key="8">
    <source>
        <dbReference type="SAM" id="SignalP"/>
    </source>
</evidence>
<dbReference type="EMBL" id="JALJOT010000003">
    <property type="protein sequence ID" value="KAK9916390.1"/>
    <property type="molecule type" value="Genomic_DNA"/>
</dbReference>
<keyword evidence="5" id="KW-0548">Nucleotidyltransferase</keyword>
<evidence type="ECO:0000256" key="6">
    <source>
        <dbReference type="ARBA" id="ARBA00048493"/>
    </source>
</evidence>
<keyword evidence="10" id="KW-1185">Reference proteome</keyword>
<dbReference type="CDD" id="cd04193">
    <property type="entry name" value="UDPGlcNAc_PPase"/>
    <property type="match status" value="1"/>
</dbReference>
<feature type="chain" id="PRO_5046069054" description="UDP-N-acetylglucosamine diphosphorylase" evidence="8">
    <location>
        <begin position="20"/>
        <end position="575"/>
    </location>
</feature>
<reference evidence="9 10" key="1">
    <citation type="journal article" date="2024" name="Nat. Commun.">
        <title>Phylogenomics reveals the evolutionary origins of lichenization in chlorophyte algae.</title>
        <authorList>
            <person name="Puginier C."/>
            <person name="Libourel C."/>
            <person name="Otte J."/>
            <person name="Skaloud P."/>
            <person name="Haon M."/>
            <person name="Grisel S."/>
            <person name="Petersen M."/>
            <person name="Berrin J.G."/>
            <person name="Delaux P.M."/>
            <person name="Dal Grande F."/>
            <person name="Keller J."/>
        </authorList>
    </citation>
    <scope>NUCLEOTIDE SEQUENCE [LARGE SCALE GENOMIC DNA]</scope>
    <source>
        <strain evidence="9 10">SAG 216-7</strain>
    </source>
</reference>
<comment type="pathway">
    <text evidence="1">Nucleotide-sugar biosynthesis; UDP-N-acetyl-alpha-D-glucosamine biosynthesis; UDP-N-acetyl-alpha-D-glucosamine from N-acetyl-alpha-D-glucosamine 1-phosphate: step 1/1.</text>
</comment>
<comment type="catalytic activity">
    <reaction evidence="6">
        <text>N-acetyl-alpha-D-glucosamine 1-phosphate + UTP + H(+) = UDP-N-acetyl-alpha-D-glucosamine + diphosphate</text>
        <dbReference type="Rhea" id="RHEA:13509"/>
        <dbReference type="ChEBI" id="CHEBI:15378"/>
        <dbReference type="ChEBI" id="CHEBI:33019"/>
        <dbReference type="ChEBI" id="CHEBI:46398"/>
        <dbReference type="ChEBI" id="CHEBI:57705"/>
        <dbReference type="ChEBI" id="CHEBI:57776"/>
        <dbReference type="EC" id="2.7.7.23"/>
    </reaction>
</comment>
<comment type="caution">
    <text evidence="9">The sequence shown here is derived from an EMBL/GenBank/DDBJ whole genome shotgun (WGS) entry which is preliminary data.</text>
</comment>
<dbReference type="InterPro" id="IPR002618">
    <property type="entry name" value="UDPGP_fam"/>
</dbReference>
<evidence type="ECO:0000256" key="5">
    <source>
        <dbReference type="ARBA" id="ARBA00022695"/>
    </source>
</evidence>
<feature type="signal peptide" evidence="8">
    <location>
        <begin position="1"/>
        <end position="19"/>
    </location>
</feature>
<gene>
    <name evidence="9" type="ORF">WJX75_002109</name>
</gene>
<dbReference type="Pfam" id="PF01704">
    <property type="entry name" value="UDPGP"/>
    <property type="match status" value="1"/>
</dbReference>
<evidence type="ECO:0000256" key="1">
    <source>
        <dbReference type="ARBA" id="ARBA00005208"/>
    </source>
</evidence>
<dbReference type="PANTHER" id="PTHR11952">
    <property type="entry name" value="UDP- GLUCOSE PYROPHOSPHORYLASE"/>
    <property type="match status" value="1"/>
</dbReference>
<evidence type="ECO:0000256" key="4">
    <source>
        <dbReference type="ARBA" id="ARBA00022679"/>
    </source>
</evidence>
<evidence type="ECO:0000256" key="2">
    <source>
        <dbReference type="ARBA" id="ARBA00010401"/>
    </source>
</evidence>
<evidence type="ECO:0000313" key="10">
    <source>
        <dbReference type="Proteomes" id="UP001491310"/>
    </source>
</evidence>
<dbReference type="Gene3D" id="3.90.550.10">
    <property type="entry name" value="Spore Coat Polysaccharide Biosynthesis Protein SpsA, Chain A"/>
    <property type="match status" value="1"/>
</dbReference>
<keyword evidence="4" id="KW-0808">Transferase</keyword>
<dbReference type="SUPFAM" id="SSF53448">
    <property type="entry name" value="Nucleotide-diphospho-sugar transferases"/>
    <property type="match status" value="1"/>
</dbReference>
<dbReference type="Proteomes" id="UP001491310">
    <property type="component" value="Unassembled WGS sequence"/>
</dbReference>
<evidence type="ECO:0000256" key="3">
    <source>
        <dbReference type="ARBA" id="ARBA00012457"/>
    </source>
</evidence>
<evidence type="ECO:0000313" key="9">
    <source>
        <dbReference type="EMBL" id="KAK9916390.1"/>
    </source>
</evidence>
<name>A0ABR2YYE3_9CHLO</name>
<dbReference type="EC" id="2.7.7.23" evidence="3"/>
<keyword evidence="8" id="KW-0732">Signal</keyword>
<proteinExistence type="inferred from homology"/>
<dbReference type="InterPro" id="IPR029044">
    <property type="entry name" value="Nucleotide-diphossugar_trans"/>
</dbReference>
<sequence>MSNFLILSVLSGGLVYACAKFHEHRQGNAKVGNGRGTAKPSEKQKHLSKQLKRLSGKEHQRLAEDLQDVDLDQVERIFNASKAAAKVPHSAVIEPLREGDVKRVDGVLDGEEMRWIQLGFKLIAEGRLGVVLMAGGQGTRLGSDAPKGCYDIGLPSHKCLFQLFAERLNKLQSLAAQAVYGAGSEVRNPVRWYIMTSAATDAATRDFFQQHGYFGVDASQIVFFQQGTLPCLTEDGSVILASPCSIARAPDGNGGLYTAMHREGVLDDMARNGVECVDCLSVDNALVRLGDPLFAGYCHEMGAECGARVVAKAYPEERVGVFARRDGRIEVVEYSELDPQEAAAMQTGAGEDGGNLRRSSWGRLFSPARPGQGQLKYNWSNVCMHYFTRDFLEAAARRLQAEGQYHIARKKIPSVDGPVQGIKLELFIFDTFSWAQRVALLEVKREEEFAPVKNAPGSENDSPDTARKAILSLHTKWVAKSGGRLRLPKGCEGVEVSPTVSYSGEGLRSVCRGRTFRQQHDVFLQGLVPERVAGRKLADARRNDVRTPGATPLPTPGATPMGSPRSQAPLSPFTR</sequence>
<feature type="region of interest" description="Disordered" evidence="7">
    <location>
        <begin position="538"/>
        <end position="575"/>
    </location>
</feature>
<feature type="compositionally biased region" description="Polar residues" evidence="7">
    <location>
        <begin position="564"/>
        <end position="575"/>
    </location>
</feature>
<comment type="similarity">
    <text evidence="2">Belongs to the UDPGP type 1 family.</text>
</comment>
<dbReference type="InterPro" id="IPR039741">
    <property type="entry name" value="UDP-sugar_pyrophosphorylase"/>
</dbReference>
<evidence type="ECO:0000256" key="7">
    <source>
        <dbReference type="SAM" id="MobiDB-lite"/>
    </source>
</evidence>
<dbReference type="PANTHER" id="PTHR11952:SF2">
    <property type="entry name" value="LD24639P"/>
    <property type="match status" value="1"/>
</dbReference>